<evidence type="ECO:0000313" key="2">
    <source>
        <dbReference type="EMBL" id="EKX45416.1"/>
    </source>
</evidence>
<dbReference type="Proteomes" id="UP000011087">
    <property type="component" value="Unassembled WGS sequence"/>
</dbReference>
<feature type="coiled-coil region" evidence="1">
    <location>
        <begin position="128"/>
        <end position="190"/>
    </location>
</feature>
<accession>L1JA69</accession>
<sequence>MRRYFMPEEEGEEESGCPPSLPLRMKHFDVSLPKDQQNQEGPADYLRFYYCDFLNAQEHEESLNGLREAWEKKKEDAKLFFEWISHVQPRAKTDAYPLFLIVQEMLRLCLHDKLEMQLAELSTAQETIEMMDGNTVELNEKIERLEEELEITSENLKIAREDLDKERNLNKALQTELEDLRIQVKSQDTESRLIIQSNERLAKTLKETGNKLEKMNFGELAFKSKLHAMDKSLEAERSLVLDWHDAAEHAIAQIKLGINDDGKQSLHLEDAENAAYQASHEALVHAHLMLQFSRFANISEIEGQDQLDDSHLQKILQLVPEMIACVLQIKCAYLAERMHQTPVLNEKLKLGKSERRLDRASEEKFLYVAASSANSFLVGEMLPRSSITYSHFVNEKKSKPLVIFGPESSSQLHRFNKTEEDGDKRSCTYIAVPVFNQQGTLCAFVAVDSLQIDSPVPDLNVKWKIDFLRSIAKFLGKAYAMHEGLGYDLESCHGPVHYAKRMLEVTKGVPVETLADYDEIIFEELDAPLISSLAERGQNMFGYFKEEILRRRYFVNTVSELYSAKVEDLVQLKRAMEDETFNHQYNKRRLRSCVHIPSPPPETIKVWKAVLILLKQFEEQPEKLEAEPMETWSYIRGILIDERHSRDKLSVLIESFDPTKTHEESFDRRYDLTLRQFTSIRHSALLREGFPTVFLYEWVYITLWICTLSKEMNRLQAEG</sequence>
<reference evidence="3" key="3">
    <citation type="submission" date="2016-03" db="UniProtKB">
        <authorList>
            <consortium name="EnsemblProtists"/>
        </authorList>
    </citation>
    <scope>IDENTIFICATION</scope>
</reference>
<dbReference type="HOGENOM" id="CLU_384738_0_0_1"/>
<gene>
    <name evidence="2" type="ORF">GUITHDRAFT_108683</name>
</gene>
<reference evidence="4" key="2">
    <citation type="submission" date="2012-11" db="EMBL/GenBank/DDBJ databases">
        <authorList>
            <person name="Kuo A."/>
            <person name="Curtis B.A."/>
            <person name="Tanifuji G."/>
            <person name="Burki F."/>
            <person name="Gruber A."/>
            <person name="Irimia M."/>
            <person name="Maruyama S."/>
            <person name="Arias M.C."/>
            <person name="Ball S.G."/>
            <person name="Gile G.H."/>
            <person name="Hirakawa Y."/>
            <person name="Hopkins J.F."/>
            <person name="Rensing S.A."/>
            <person name="Schmutz J."/>
            <person name="Symeonidi A."/>
            <person name="Elias M."/>
            <person name="Eveleigh R.J."/>
            <person name="Herman E.K."/>
            <person name="Klute M.J."/>
            <person name="Nakayama T."/>
            <person name="Obornik M."/>
            <person name="Reyes-Prieto A."/>
            <person name="Armbrust E.V."/>
            <person name="Aves S.J."/>
            <person name="Beiko R.G."/>
            <person name="Coutinho P."/>
            <person name="Dacks J.B."/>
            <person name="Durnford D.G."/>
            <person name="Fast N.M."/>
            <person name="Green B.R."/>
            <person name="Grisdale C."/>
            <person name="Hempe F."/>
            <person name="Henrissat B."/>
            <person name="Hoppner M.P."/>
            <person name="Ishida K.-I."/>
            <person name="Kim E."/>
            <person name="Koreny L."/>
            <person name="Kroth P.G."/>
            <person name="Liu Y."/>
            <person name="Malik S.-B."/>
            <person name="Maier U.G."/>
            <person name="McRose D."/>
            <person name="Mock T."/>
            <person name="Neilson J.A."/>
            <person name="Onodera N.T."/>
            <person name="Poole A.M."/>
            <person name="Pritham E.J."/>
            <person name="Richards T.A."/>
            <person name="Rocap G."/>
            <person name="Roy S.W."/>
            <person name="Sarai C."/>
            <person name="Schaack S."/>
            <person name="Shirato S."/>
            <person name="Slamovits C.H."/>
            <person name="Spencer D.F."/>
            <person name="Suzuki S."/>
            <person name="Worden A.Z."/>
            <person name="Zauner S."/>
            <person name="Barry K."/>
            <person name="Bell C."/>
            <person name="Bharti A.K."/>
            <person name="Crow J.A."/>
            <person name="Grimwood J."/>
            <person name="Kramer R."/>
            <person name="Lindquist E."/>
            <person name="Lucas S."/>
            <person name="Salamov A."/>
            <person name="McFadden G.I."/>
            <person name="Lane C.E."/>
            <person name="Keeling P.J."/>
            <person name="Gray M.W."/>
            <person name="Grigoriev I.V."/>
            <person name="Archibald J.M."/>
        </authorList>
    </citation>
    <scope>NUCLEOTIDE SEQUENCE</scope>
    <source>
        <strain evidence="4">CCMP2712</strain>
    </source>
</reference>
<dbReference type="PaxDb" id="55529-EKX45416"/>
<evidence type="ECO:0000313" key="3">
    <source>
        <dbReference type="EnsemblProtists" id="EKX45416"/>
    </source>
</evidence>
<dbReference type="KEGG" id="gtt:GUITHDRAFT_108683"/>
<proteinExistence type="predicted"/>
<organism evidence="2">
    <name type="scientific">Guillardia theta (strain CCMP2712)</name>
    <name type="common">Cryptophyte</name>
    <dbReference type="NCBI Taxonomy" id="905079"/>
    <lineage>
        <taxon>Eukaryota</taxon>
        <taxon>Cryptophyceae</taxon>
        <taxon>Pyrenomonadales</taxon>
        <taxon>Geminigeraceae</taxon>
        <taxon>Guillardia</taxon>
    </lineage>
</organism>
<keyword evidence="1" id="KW-0175">Coiled coil</keyword>
<reference evidence="2 4" key="1">
    <citation type="journal article" date="2012" name="Nature">
        <title>Algal genomes reveal evolutionary mosaicism and the fate of nucleomorphs.</title>
        <authorList>
            <consortium name="DOE Joint Genome Institute"/>
            <person name="Curtis B.A."/>
            <person name="Tanifuji G."/>
            <person name="Burki F."/>
            <person name="Gruber A."/>
            <person name="Irimia M."/>
            <person name="Maruyama S."/>
            <person name="Arias M.C."/>
            <person name="Ball S.G."/>
            <person name="Gile G.H."/>
            <person name="Hirakawa Y."/>
            <person name="Hopkins J.F."/>
            <person name="Kuo A."/>
            <person name="Rensing S.A."/>
            <person name="Schmutz J."/>
            <person name="Symeonidi A."/>
            <person name="Elias M."/>
            <person name="Eveleigh R.J."/>
            <person name="Herman E.K."/>
            <person name="Klute M.J."/>
            <person name="Nakayama T."/>
            <person name="Obornik M."/>
            <person name="Reyes-Prieto A."/>
            <person name="Armbrust E.V."/>
            <person name="Aves S.J."/>
            <person name="Beiko R.G."/>
            <person name="Coutinho P."/>
            <person name="Dacks J.B."/>
            <person name="Durnford D.G."/>
            <person name="Fast N.M."/>
            <person name="Green B.R."/>
            <person name="Grisdale C.J."/>
            <person name="Hempel F."/>
            <person name="Henrissat B."/>
            <person name="Hoppner M.P."/>
            <person name="Ishida K."/>
            <person name="Kim E."/>
            <person name="Koreny L."/>
            <person name="Kroth P.G."/>
            <person name="Liu Y."/>
            <person name="Malik S.B."/>
            <person name="Maier U.G."/>
            <person name="McRose D."/>
            <person name="Mock T."/>
            <person name="Neilson J.A."/>
            <person name="Onodera N.T."/>
            <person name="Poole A.M."/>
            <person name="Pritham E.J."/>
            <person name="Richards T.A."/>
            <person name="Rocap G."/>
            <person name="Roy S.W."/>
            <person name="Sarai C."/>
            <person name="Schaack S."/>
            <person name="Shirato S."/>
            <person name="Slamovits C.H."/>
            <person name="Spencer D.F."/>
            <person name="Suzuki S."/>
            <person name="Worden A.Z."/>
            <person name="Zauner S."/>
            <person name="Barry K."/>
            <person name="Bell C."/>
            <person name="Bharti A.K."/>
            <person name="Crow J.A."/>
            <person name="Grimwood J."/>
            <person name="Kramer R."/>
            <person name="Lindquist E."/>
            <person name="Lucas S."/>
            <person name="Salamov A."/>
            <person name="McFadden G.I."/>
            <person name="Lane C.E."/>
            <person name="Keeling P.J."/>
            <person name="Gray M.W."/>
            <person name="Grigoriev I.V."/>
            <person name="Archibald J.M."/>
        </authorList>
    </citation>
    <scope>NUCLEOTIDE SEQUENCE</scope>
    <source>
        <strain evidence="2 4">CCMP2712</strain>
    </source>
</reference>
<evidence type="ECO:0000256" key="1">
    <source>
        <dbReference type="SAM" id="Coils"/>
    </source>
</evidence>
<dbReference type="AlphaFoldDB" id="L1JA69"/>
<dbReference type="EnsemblProtists" id="EKX45416">
    <property type="protein sequence ID" value="EKX45416"/>
    <property type="gene ID" value="GUITHDRAFT_108683"/>
</dbReference>
<dbReference type="RefSeq" id="XP_005832396.1">
    <property type="nucleotide sequence ID" value="XM_005832339.1"/>
</dbReference>
<dbReference type="EMBL" id="JH992999">
    <property type="protein sequence ID" value="EKX45416.1"/>
    <property type="molecule type" value="Genomic_DNA"/>
</dbReference>
<dbReference type="GeneID" id="17302081"/>
<evidence type="ECO:0008006" key="5">
    <source>
        <dbReference type="Google" id="ProtNLM"/>
    </source>
</evidence>
<name>L1JA69_GUITC</name>
<evidence type="ECO:0000313" key="4">
    <source>
        <dbReference type="Proteomes" id="UP000011087"/>
    </source>
</evidence>
<protein>
    <recommendedName>
        <fullName evidence="5">GAF domain-containing protein</fullName>
    </recommendedName>
</protein>
<keyword evidence="4" id="KW-1185">Reference proteome</keyword>